<dbReference type="Pfam" id="PF14111">
    <property type="entry name" value="DUF4283"/>
    <property type="match status" value="1"/>
</dbReference>
<keyword evidence="4" id="KW-1185">Reference proteome</keyword>
<name>A0AAW2D0R0_9ROSI</name>
<organism evidence="3 4">
    <name type="scientific">Lithocarpus litseifolius</name>
    <dbReference type="NCBI Taxonomy" id="425828"/>
    <lineage>
        <taxon>Eukaryota</taxon>
        <taxon>Viridiplantae</taxon>
        <taxon>Streptophyta</taxon>
        <taxon>Embryophyta</taxon>
        <taxon>Tracheophyta</taxon>
        <taxon>Spermatophyta</taxon>
        <taxon>Magnoliopsida</taxon>
        <taxon>eudicotyledons</taxon>
        <taxon>Gunneridae</taxon>
        <taxon>Pentapetalae</taxon>
        <taxon>rosids</taxon>
        <taxon>fabids</taxon>
        <taxon>Fagales</taxon>
        <taxon>Fagaceae</taxon>
        <taxon>Lithocarpus</taxon>
    </lineage>
</organism>
<evidence type="ECO:0000259" key="2">
    <source>
        <dbReference type="Pfam" id="PF14392"/>
    </source>
</evidence>
<sequence>MRSLLDLSQKRHLLKVELTVAAKFLTKRALNIDAIAKTFTPLWRTKNGFKVKREGDHIVLFTFDDKGEMEKILATEPWSFDKHLMVLQRYDRETDLTDMEFNKVTFWVQVHDIPIRFRNKKVAARICSAIGTVNEIEDDSEIEGDGFIRTRVTIDISKPLSRGRVISLENGKELWVSFKYERLPNICYWCGCLTHGDRDCEQWIESEGNLPIESQQCGPWLRAAPFTPSRRNTIKVPGFYNSKAKESPPTATVQSKKPPVVVVRPGKLSLEIIRPEKETNETLIQNYTAPDFQEQPLQHSMSNSSDQGTLRNLNLKCRLF</sequence>
<evidence type="ECO:0000259" key="1">
    <source>
        <dbReference type="Pfam" id="PF14111"/>
    </source>
</evidence>
<dbReference type="InterPro" id="IPR040256">
    <property type="entry name" value="At4g02000-like"/>
</dbReference>
<dbReference type="EMBL" id="JAZDWU010000004">
    <property type="protein sequence ID" value="KAL0004128.1"/>
    <property type="molecule type" value="Genomic_DNA"/>
</dbReference>
<dbReference type="InterPro" id="IPR025558">
    <property type="entry name" value="DUF4283"/>
</dbReference>
<evidence type="ECO:0008006" key="5">
    <source>
        <dbReference type="Google" id="ProtNLM"/>
    </source>
</evidence>
<feature type="domain" description="DUF4283" evidence="1">
    <location>
        <begin position="17"/>
        <end position="97"/>
    </location>
</feature>
<comment type="caution">
    <text evidence="3">The sequence shown here is derived from an EMBL/GenBank/DDBJ whole genome shotgun (WGS) entry which is preliminary data.</text>
</comment>
<dbReference type="AlphaFoldDB" id="A0AAW2D0R0"/>
<feature type="domain" description="Zinc knuckle CX2CX4HX4C" evidence="2">
    <location>
        <begin position="154"/>
        <end position="201"/>
    </location>
</feature>
<reference evidence="3 4" key="1">
    <citation type="submission" date="2024-01" db="EMBL/GenBank/DDBJ databases">
        <title>A telomere-to-telomere, gap-free genome of sweet tea (Lithocarpus litseifolius).</title>
        <authorList>
            <person name="Zhou J."/>
        </authorList>
    </citation>
    <scope>NUCLEOTIDE SEQUENCE [LARGE SCALE GENOMIC DNA]</scope>
    <source>
        <strain evidence="3">Zhou-2022a</strain>
        <tissue evidence="3">Leaf</tissue>
    </source>
</reference>
<protein>
    <recommendedName>
        <fullName evidence="5">DUF4283 domain-containing protein</fullName>
    </recommendedName>
</protein>
<dbReference type="PANTHER" id="PTHR31286:SF167">
    <property type="entry name" value="OS09G0268800 PROTEIN"/>
    <property type="match status" value="1"/>
</dbReference>
<dbReference type="PANTHER" id="PTHR31286">
    <property type="entry name" value="GLYCINE-RICH CELL WALL STRUCTURAL PROTEIN 1.8-LIKE"/>
    <property type="match status" value="1"/>
</dbReference>
<accession>A0AAW2D0R0</accession>
<proteinExistence type="predicted"/>
<evidence type="ECO:0000313" key="3">
    <source>
        <dbReference type="EMBL" id="KAL0004128.1"/>
    </source>
</evidence>
<dbReference type="InterPro" id="IPR025836">
    <property type="entry name" value="Zn_knuckle_CX2CX4HX4C"/>
</dbReference>
<dbReference type="Proteomes" id="UP001459277">
    <property type="component" value="Unassembled WGS sequence"/>
</dbReference>
<gene>
    <name evidence="3" type="ORF">SO802_011689</name>
</gene>
<dbReference type="Pfam" id="PF14392">
    <property type="entry name" value="zf-CCHC_4"/>
    <property type="match status" value="1"/>
</dbReference>
<evidence type="ECO:0000313" key="4">
    <source>
        <dbReference type="Proteomes" id="UP001459277"/>
    </source>
</evidence>